<evidence type="ECO:0000256" key="1">
    <source>
        <dbReference type="ARBA" id="ARBA00004123"/>
    </source>
</evidence>
<dbReference type="InterPro" id="IPR005636">
    <property type="entry name" value="DTW"/>
</dbReference>
<keyword evidence="5" id="KW-0819">tRNA processing</keyword>
<comment type="subcellular location">
    <subcellularLocation>
        <location evidence="1">Nucleus</location>
    </subcellularLocation>
</comment>
<evidence type="ECO:0000256" key="11">
    <source>
        <dbReference type="ARBA" id="ARBA00048718"/>
    </source>
</evidence>
<keyword evidence="14" id="KW-1185">Reference proteome</keyword>
<comment type="catalytic activity">
    <reaction evidence="11">
        <text>a uridine in tRNA + S-adenosyl-L-methionine = a 3-[(3S)-3-amino-3-carboxypropyl]uridine in tRNA + S-methyl-5'-thioadenosine + H(+)</text>
        <dbReference type="Rhea" id="RHEA:62432"/>
        <dbReference type="Rhea" id="RHEA-COMP:13339"/>
        <dbReference type="Rhea" id="RHEA-COMP:16092"/>
        <dbReference type="ChEBI" id="CHEBI:15378"/>
        <dbReference type="ChEBI" id="CHEBI:17509"/>
        <dbReference type="ChEBI" id="CHEBI:59789"/>
        <dbReference type="ChEBI" id="CHEBI:65315"/>
        <dbReference type="ChEBI" id="CHEBI:82930"/>
        <dbReference type="EC" id="2.5.1.25"/>
    </reaction>
</comment>
<dbReference type="Proteomes" id="UP000594260">
    <property type="component" value="Unplaced"/>
</dbReference>
<evidence type="ECO:0000259" key="12">
    <source>
        <dbReference type="SMART" id="SM01144"/>
    </source>
</evidence>
<dbReference type="GO" id="GO:0006400">
    <property type="term" value="P:tRNA modification"/>
    <property type="evidence" value="ECO:0007669"/>
    <property type="project" value="TreeGrafter"/>
</dbReference>
<proteinExistence type="inferred from homology"/>
<dbReference type="InterPro" id="IPR051521">
    <property type="entry name" value="tRNA_Mod/Golgi_Maint"/>
</dbReference>
<comment type="function">
    <text evidence="7">Catalyzes the formation of 3-(3-amino-3-carboxypropyl)uridine (acp3U) at position 20 in the D-loop of several cytoplasmic tRNAs (acp3U(20)).</text>
</comment>
<dbReference type="AlphaFoldDB" id="A0A7M7J5Y6"/>
<dbReference type="PANTHER" id="PTHR15627">
    <property type="entry name" value="NATURAL KILLER CELL-SPECIFIC ANTIGEN KLIP1"/>
    <property type="match status" value="1"/>
</dbReference>
<evidence type="ECO:0000256" key="8">
    <source>
        <dbReference type="ARBA" id="ARBA00038290"/>
    </source>
</evidence>
<evidence type="ECO:0000256" key="3">
    <source>
        <dbReference type="ARBA" id="ARBA00022679"/>
    </source>
</evidence>
<sequence length="257" mass="29939">MWRPAITKSPLYESLNNVKNPFEGFDIFDASVLDENGLRENCAQCGRSRMWFCYECRSPLPSLAGRFPQVKLPFIVDIIKHGKELNGKSTGVQASILSKEVNLFVYPNIPKYEDPSKVLLIFPCKEQFDDVCRQRSVQLGTEEKCVLCEGRHIKFAFNRVILIDSTWCQTKKILLDDRIASLPYRAGLTGRKSVFWRPQRGQNLEYLATVEALHEICRRWLMIQSCLEAEKVDNILFFFRYFYDKITSRYRTLLKAN</sequence>
<dbReference type="OMA" id="YWRPQRG"/>
<protein>
    <recommendedName>
        <fullName evidence="9">tRNA-uridine aminocarboxypropyltransferase 1</fullName>
        <ecNumber evidence="2">2.5.1.25</ecNumber>
    </recommendedName>
    <alternativeName>
        <fullName evidence="10">DTW domain-containing protein 1</fullName>
    </alternativeName>
</protein>
<evidence type="ECO:0000256" key="10">
    <source>
        <dbReference type="ARBA" id="ARBA00042508"/>
    </source>
</evidence>
<evidence type="ECO:0000256" key="2">
    <source>
        <dbReference type="ARBA" id="ARBA00012386"/>
    </source>
</evidence>
<dbReference type="KEGG" id="vde:111244437"/>
<reference evidence="13" key="1">
    <citation type="submission" date="2021-01" db="UniProtKB">
        <authorList>
            <consortium name="EnsemblMetazoa"/>
        </authorList>
    </citation>
    <scope>IDENTIFICATION</scope>
</reference>
<keyword evidence="6" id="KW-0539">Nucleus</keyword>
<name>A0A7M7J5Y6_VARDE</name>
<dbReference type="InParanoid" id="A0A7M7J5Y6"/>
<comment type="similarity">
    <text evidence="8">Belongs to the TDD superfamily. DTWD1 family.</text>
</comment>
<evidence type="ECO:0000313" key="13">
    <source>
        <dbReference type="EnsemblMetazoa" id="XP_022647320"/>
    </source>
</evidence>
<evidence type="ECO:0000256" key="4">
    <source>
        <dbReference type="ARBA" id="ARBA00022691"/>
    </source>
</evidence>
<dbReference type="PANTHER" id="PTHR15627:SF8">
    <property type="entry name" value="TRNA-URIDINE AMINOCARBOXYPROPYLTRANSFERASE 1"/>
    <property type="match status" value="1"/>
</dbReference>
<organism evidence="13 14">
    <name type="scientific">Varroa destructor</name>
    <name type="common">Honeybee mite</name>
    <dbReference type="NCBI Taxonomy" id="109461"/>
    <lineage>
        <taxon>Eukaryota</taxon>
        <taxon>Metazoa</taxon>
        <taxon>Ecdysozoa</taxon>
        <taxon>Arthropoda</taxon>
        <taxon>Chelicerata</taxon>
        <taxon>Arachnida</taxon>
        <taxon>Acari</taxon>
        <taxon>Parasitiformes</taxon>
        <taxon>Mesostigmata</taxon>
        <taxon>Gamasina</taxon>
        <taxon>Dermanyssoidea</taxon>
        <taxon>Varroidae</taxon>
        <taxon>Varroa</taxon>
    </lineage>
</organism>
<dbReference type="EC" id="2.5.1.25" evidence="2"/>
<evidence type="ECO:0000313" key="14">
    <source>
        <dbReference type="Proteomes" id="UP000594260"/>
    </source>
</evidence>
<dbReference type="EnsemblMetazoa" id="XM_022791585">
    <property type="protein sequence ID" value="XP_022647320"/>
    <property type="gene ID" value="LOC111244437"/>
</dbReference>
<evidence type="ECO:0000256" key="9">
    <source>
        <dbReference type="ARBA" id="ARBA00039242"/>
    </source>
</evidence>
<dbReference type="Pfam" id="PF03942">
    <property type="entry name" value="DTW"/>
    <property type="match status" value="1"/>
</dbReference>
<dbReference type="RefSeq" id="XP_022647320.1">
    <property type="nucleotide sequence ID" value="XM_022791585.1"/>
</dbReference>
<evidence type="ECO:0000256" key="7">
    <source>
        <dbReference type="ARBA" id="ARBA00037050"/>
    </source>
</evidence>
<evidence type="ECO:0000256" key="5">
    <source>
        <dbReference type="ARBA" id="ARBA00022694"/>
    </source>
</evidence>
<dbReference type="GO" id="GO:0016432">
    <property type="term" value="F:tRNA-uridine aminocarboxypropyltransferase activity"/>
    <property type="evidence" value="ECO:0007669"/>
    <property type="project" value="UniProtKB-EC"/>
</dbReference>
<accession>A0A7M7J5Y6</accession>
<dbReference type="SMART" id="SM01144">
    <property type="entry name" value="DTW"/>
    <property type="match status" value="1"/>
</dbReference>
<dbReference type="GeneID" id="111244437"/>
<feature type="domain" description="DTW" evidence="12">
    <location>
        <begin position="49"/>
        <end position="251"/>
    </location>
</feature>
<keyword evidence="3" id="KW-0808">Transferase</keyword>
<evidence type="ECO:0000256" key="6">
    <source>
        <dbReference type="ARBA" id="ARBA00023242"/>
    </source>
</evidence>
<dbReference type="FunCoup" id="A0A7M7J5Y6">
    <property type="interactions" value="1195"/>
</dbReference>
<keyword evidence="4" id="KW-0949">S-adenosyl-L-methionine</keyword>
<dbReference type="GO" id="GO:0005634">
    <property type="term" value="C:nucleus"/>
    <property type="evidence" value="ECO:0007669"/>
    <property type="project" value="UniProtKB-SubCell"/>
</dbReference>
<dbReference type="OrthoDB" id="3173at2759"/>